<dbReference type="InterPro" id="IPR025724">
    <property type="entry name" value="GAG-pre-integrase_dom"/>
</dbReference>
<dbReference type="GO" id="GO:0016787">
    <property type="term" value="F:hydrolase activity"/>
    <property type="evidence" value="ECO:0007669"/>
    <property type="project" value="UniProtKB-KW"/>
</dbReference>
<evidence type="ECO:0000256" key="10">
    <source>
        <dbReference type="SAM" id="MobiDB-lite"/>
    </source>
</evidence>
<evidence type="ECO:0000256" key="6">
    <source>
        <dbReference type="ARBA" id="ARBA00022908"/>
    </source>
</evidence>
<organism evidence="12 13">
    <name type="scientific">Trifolium pratense</name>
    <name type="common">Red clover</name>
    <dbReference type="NCBI Taxonomy" id="57577"/>
    <lineage>
        <taxon>Eukaryota</taxon>
        <taxon>Viridiplantae</taxon>
        <taxon>Streptophyta</taxon>
        <taxon>Embryophyta</taxon>
        <taxon>Tracheophyta</taxon>
        <taxon>Spermatophyta</taxon>
        <taxon>Magnoliopsida</taxon>
        <taxon>eudicotyledons</taxon>
        <taxon>Gunneridae</taxon>
        <taxon>Pentapetalae</taxon>
        <taxon>rosids</taxon>
        <taxon>fabids</taxon>
        <taxon>Fabales</taxon>
        <taxon>Fabaceae</taxon>
        <taxon>Papilionoideae</taxon>
        <taxon>50 kb inversion clade</taxon>
        <taxon>NPAAA clade</taxon>
        <taxon>Hologalegina</taxon>
        <taxon>IRL clade</taxon>
        <taxon>Trifolieae</taxon>
        <taxon>Trifolium</taxon>
    </lineage>
</organism>
<keyword evidence="9" id="KW-0233">DNA recombination</keyword>
<proteinExistence type="predicted"/>
<keyword evidence="8" id="KW-0239">DNA-directed DNA polymerase</keyword>
<gene>
    <name evidence="12" type="ORF">L195_g060705</name>
</gene>
<feature type="domain" description="GAG-pre-integrase" evidence="11">
    <location>
        <begin position="4"/>
        <end position="53"/>
    </location>
</feature>
<reference evidence="12 13" key="2">
    <citation type="journal article" date="2017" name="Front. Plant Sci.">
        <title>Gene Classification and Mining of Molecular Markers Useful in Red Clover (Trifolium pratense) Breeding.</title>
        <authorList>
            <person name="Istvanek J."/>
            <person name="Dluhosova J."/>
            <person name="Dluhos P."/>
            <person name="Patkova L."/>
            <person name="Nedelnik J."/>
            <person name="Repkova J."/>
        </authorList>
    </citation>
    <scope>NUCLEOTIDE SEQUENCE [LARGE SCALE GENOMIC DNA]</scope>
    <source>
        <strain evidence="13">cv. Tatra</strain>
        <tissue evidence="12">Young leaves</tissue>
    </source>
</reference>
<reference evidence="12 13" key="1">
    <citation type="journal article" date="2014" name="Am. J. Bot.">
        <title>Genome assembly and annotation for red clover (Trifolium pratense; Fabaceae).</title>
        <authorList>
            <person name="Istvanek J."/>
            <person name="Jaros M."/>
            <person name="Krenek A."/>
            <person name="Repkova J."/>
        </authorList>
    </citation>
    <scope>NUCLEOTIDE SEQUENCE [LARGE SCALE GENOMIC DNA]</scope>
    <source>
        <strain evidence="13">cv. Tatra</strain>
        <tissue evidence="12">Young leaves</tissue>
    </source>
</reference>
<evidence type="ECO:0000259" key="11">
    <source>
        <dbReference type="Pfam" id="PF13976"/>
    </source>
</evidence>
<dbReference type="PANTHER" id="PTHR42648:SF11">
    <property type="entry name" value="TRANSPOSON TY4-P GAG-POL POLYPROTEIN"/>
    <property type="match status" value="1"/>
</dbReference>
<evidence type="ECO:0000256" key="3">
    <source>
        <dbReference type="ARBA" id="ARBA00022759"/>
    </source>
</evidence>
<dbReference type="Pfam" id="PF13976">
    <property type="entry name" value="gag_pre-integrs"/>
    <property type="match status" value="1"/>
</dbReference>
<keyword evidence="2" id="KW-0479">Metal-binding</keyword>
<keyword evidence="3" id="KW-0255">Endonuclease</keyword>
<evidence type="ECO:0000256" key="4">
    <source>
        <dbReference type="ARBA" id="ARBA00022801"/>
    </source>
</evidence>
<keyword evidence="6" id="KW-0229">DNA integration</keyword>
<dbReference type="GO" id="GO:0003887">
    <property type="term" value="F:DNA-directed DNA polymerase activity"/>
    <property type="evidence" value="ECO:0007669"/>
    <property type="project" value="UniProtKB-KW"/>
</dbReference>
<evidence type="ECO:0000313" key="12">
    <source>
        <dbReference type="EMBL" id="PNX61529.1"/>
    </source>
</evidence>
<comment type="caution">
    <text evidence="12">The sequence shown here is derived from an EMBL/GenBank/DDBJ whole genome shotgun (WGS) entry which is preliminary data.</text>
</comment>
<keyword evidence="8" id="KW-0808">Transferase</keyword>
<dbReference type="Proteomes" id="UP000236291">
    <property type="component" value="Unassembled WGS sequence"/>
</dbReference>
<dbReference type="GO" id="GO:0003964">
    <property type="term" value="F:RNA-directed DNA polymerase activity"/>
    <property type="evidence" value="ECO:0007669"/>
    <property type="project" value="UniProtKB-KW"/>
</dbReference>
<feature type="region of interest" description="Disordered" evidence="10">
    <location>
        <begin position="87"/>
        <end position="106"/>
    </location>
</feature>
<dbReference type="GO" id="GO:0004519">
    <property type="term" value="F:endonuclease activity"/>
    <property type="evidence" value="ECO:0007669"/>
    <property type="project" value="UniProtKB-KW"/>
</dbReference>
<evidence type="ECO:0000256" key="2">
    <source>
        <dbReference type="ARBA" id="ARBA00022723"/>
    </source>
</evidence>
<name>A0A2K3K5G4_TRIPR</name>
<keyword evidence="7" id="KW-0695">RNA-directed DNA polymerase</keyword>
<evidence type="ECO:0000256" key="7">
    <source>
        <dbReference type="ARBA" id="ARBA00022918"/>
    </source>
</evidence>
<evidence type="ECO:0000256" key="1">
    <source>
        <dbReference type="ARBA" id="ARBA00022722"/>
    </source>
</evidence>
<evidence type="ECO:0000256" key="5">
    <source>
        <dbReference type="ARBA" id="ARBA00022842"/>
    </source>
</evidence>
<dbReference type="PANTHER" id="PTHR42648">
    <property type="entry name" value="TRANSPOSASE, PUTATIVE-RELATED"/>
    <property type="match status" value="1"/>
</dbReference>
<dbReference type="GO" id="GO:0015074">
    <property type="term" value="P:DNA integration"/>
    <property type="evidence" value="ECO:0007669"/>
    <property type="project" value="UniProtKB-KW"/>
</dbReference>
<dbReference type="GO" id="GO:0006310">
    <property type="term" value="P:DNA recombination"/>
    <property type="evidence" value="ECO:0007669"/>
    <property type="project" value="UniProtKB-KW"/>
</dbReference>
<evidence type="ECO:0000313" key="13">
    <source>
        <dbReference type="Proteomes" id="UP000236291"/>
    </source>
</evidence>
<sequence>MTASSREEWRWHYRMGHLNFKDLNLLQKSKMVTGLPNLQVPEEICEECVQSKQHKGSFSKYAVSKTNCVLEVVYSDVCGPMQVNSIGGNRNSKQQLKDKVVRGSKP</sequence>
<dbReference type="AlphaFoldDB" id="A0A2K3K5G4"/>
<keyword evidence="8" id="KW-0548">Nucleotidyltransferase</keyword>
<evidence type="ECO:0000256" key="9">
    <source>
        <dbReference type="ARBA" id="ARBA00023172"/>
    </source>
</evidence>
<feature type="compositionally biased region" description="Basic and acidic residues" evidence="10">
    <location>
        <begin position="95"/>
        <end position="106"/>
    </location>
</feature>
<keyword evidence="4" id="KW-0378">Hydrolase</keyword>
<dbReference type="EMBL" id="ASHM01142280">
    <property type="protein sequence ID" value="PNX61529.1"/>
    <property type="molecule type" value="Genomic_DNA"/>
</dbReference>
<evidence type="ECO:0000256" key="8">
    <source>
        <dbReference type="ARBA" id="ARBA00022932"/>
    </source>
</evidence>
<dbReference type="InterPro" id="IPR039537">
    <property type="entry name" value="Retrotran_Ty1/copia-like"/>
</dbReference>
<protein>
    <submittedName>
        <fullName evidence="12">Retrovirus-related Pol polyprotein from transposon TNT 1-94</fullName>
    </submittedName>
</protein>
<accession>A0A2K3K5G4</accession>
<keyword evidence="5" id="KW-0460">Magnesium</keyword>
<dbReference type="GO" id="GO:0046872">
    <property type="term" value="F:metal ion binding"/>
    <property type="evidence" value="ECO:0007669"/>
    <property type="project" value="UniProtKB-KW"/>
</dbReference>
<keyword evidence="1" id="KW-0540">Nuclease</keyword>